<feature type="chain" id="PRO_5007624829" evidence="1">
    <location>
        <begin position="24"/>
        <end position="165"/>
    </location>
</feature>
<dbReference type="EMBL" id="FCOX02000046">
    <property type="protein sequence ID" value="SAL01772.1"/>
    <property type="molecule type" value="Genomic_DNA"/>
</dbReference>
<dbReference type="InterPro" id="IPR047263">
    <property type="entry name" value="HNL-like_cupin"/>
</dbReference>
<dbReference type="Proteomes" id="UP000071859">
    <property type="component" value="Unassembled WGS sequence"/>
</dbReference>
<gene>
    <name evidence="3" type="ORF">AWB78_06206</name>
</gene>
<dbReference type="Pfam" id="PF07883">
    <property type="entry name" value="Cupin_2"/>
    <property type="match status" value="1"/>
</dbReference>
<evidence type="ECO:0000313" key="4">
    <source>
        <dbReference type="Proteomes" id="UP000071859"/>
    </source>
</evidence>
<sequence>MKMSSFLNVALYVAVFHAAISNAAQTQVSTAPVSATPQIMRAGSQPSVVAPADYFTGRVRIDPVWPANADINAAGNLVTFEPGARTVWHTHPKGQYLMVVSGVGLYQEWGKPTRELHPGDVVWCPPGIKHWHGATPTTAMTHLAVSGTTVGGENVEWMEKVSDAQ</sequence>
<evidence type="ECO:0000259" key="2">
    <source>
        <dbReference type="Pfam" id="PF07883"/>
    </source>
</evidence>
<keyword evidence="1" id="KW-0732">Signal</keyword>
<reference evidence="3" key="1">
    <citation type="submission" date="2016-01" db="EMBL/GenBank/DDBJ databases">
        <authorList>
            <person name="Peeters C."/>
        </authorList>
    </citation>
    <scope>NUCLEOTIDE SEQUENCE</scope>
    <source>
        <strain evidence="3">LMG 29321</strain>
    </source>
</reference>
<dbReference type="PANTHER" id="PTHR43698">
    <property type="entry name" value="RIBD C-TERMINAL DOMAIN CONTAINING PROTEIN"/>
    <property type="match status" value="1"/>
</dbReference>
<dbReference type="SUPFAM" id="SSF51182">
    <property type="entry name" value="RmlC-like cupins"/>
    <property type="match status" value="1"/>
</dbReference>
<dbReference type="InterPro" id="IPR014710">
    <property type="entry name" value="RmlC-like_jellyroll"/>
</dbReference>
<name>A0A158E4H7_9BURK</name>
<protein>
    <submittedName>
        <fullName evidence="3">Cupin 2 domain-containing protein</fullName>
    </submittedName>
</protein>
<dbReference type="RefSeq" id="WP_062610333.1">
    <property type="nucleotide sequence ID" value="NZ_FCOX02000046.1"/>
</dbReference>
<evidence type="ECO:0000313" key="3">
    <source>
        <dbReference type="EMBL" id="SAL01772.1"/>
    </source>
</evidence>
<evidence type="ECO:0000256" key="1">
    <source>
        <dbReference type="SAM" id="SignalP"/>
    </source>
</evidence>
<dbReference type="AlphaFoldDB" id="A0A158E4H7"/>
<comment type="caution">
    <text evidence="3">The sequence shown here is derived from an EMBL/GenBank/DDBJ whole genome shotgun (WGS) entry which is preliminary data.</text>
</comment>
<feature type="signal peptide" evidence="1">
    <location>
        <begin position="1"/>
        <end position="23"/>
    </location>
</feature>
<accession>A0A158E4H7</accession>
<dbReference type="InterPro" id="IPR013096">
    <property type="entry name" value="Cupin_2"/>
</dbReference>
<dbReference type="CDD" id="cd02233">
    <property type="entry name" value="cupin_HNL-like"/>
    <property type="match status" value="1"/>
</dbReference>
<organism evidence="3 4">
    <name type="scientific">Caballeronia calidae</name>
    <dbReference type="NCBI Taxonomy" id="1777139"/>
    <lineage>
        <taxon>Bacteria</taxon>
        <taxon>Pseudomonadati</taxon>
        <taxon>Pseudomonadota</taxon>
        <taxon>Betaproteobacteria</taxon>
        <taxon>Burkholderiales</taxon>
        <taxon>Burkholderiaceae</taxon>
        <taxon>Caballeronia</taxon>
    </lineage>
</organism>
<dbReference type="OrthoDB" id="9802489at2"/>
<feature type="domain" description="Cupin type-2" evidence="2">
    <location>
        <begin position="77"/>
        <end position="143"/>
    </location>
</feature>
<dbReference type="InterPro" id="IPR011051">
    <property type="entry name" value="RmlC_Cupin_sf"/>
</dbReference>
<proteinExistence type="predicted"/>
<dbReference type="Gene3D" id="2.60.120.10">
    <property type="entry name" value="Jelly Rolls"/>
    <property type="match status" value="1"/>
</dbReference>
<dbReference type="PANTHER" id="PTHR43698:SF1">
    <property type="entry name" value="BLL4564 PROTEIN"/>
    <property type="match status" value="1"/>
</dbReference>
<keyword evidence="4" id="KW-1185">Reference proteome</keyword>